<feature type="region of interest" description="Disordered" evidence="10">
    <location>
        <begin position="234"/>
        <end position="259"/>
    </location>
</feature>
<keyword evidence="7 8" id="KW-0998">Cell outer membrane</keyword>
<feature type="domain" description="TonB-dependent receptor plug" evidence="13">
    <location>
        <begin position="55"/>
        <end position="174"/>
    </location>
</feature>
<evidence type="ECO:0000256" key="8">
    <source>
        <dbReference type="PROSITE-ProRule" id="PRU01360"/>
    </source>
</evidence>
<dbReference type="InterPro" id="IPR012910">
    <property type="entry name" value="Plug_dom"/>
</dbReference>
<sequence>MPKSSKSSKSLIVSTALVLSLTAFTATAQDVAPADEVVTEVVVTGSRAAPRSRLNTLAPVDVIKSNSLNRQGSTELAQALSTLAPALTFPRPSATDGTDNVRPATLRGLSPDQTLVLVNGKRRHTSALVNINGSVGRGSAAVDLNTIPTSALGTIEILRDGASAQYGSDAIAGVVNLRLREARDGGNVTASFGQYYTEVETARQSRDARDGQTYVVSGWKGLPLGEDGYLTVSGELKKRRPTSRGDNDPRVTPASVTSRYGDPAVEDATLFANAGLPLDNGFELYGNAGYQKRESESAAFFRPNNGTGVYAPSAAAANIASIYPNGFLPLIGVDTQDYSATGGIRGNWGDWATDLSLTYGRNELDYTTSNSVNASYGTNSKRSFNDGSLAYDQIVLNGSIAKPFEVNGLHGPLNLALGIEARHESFEIKAGEEQSYARGPITAAPLGAQGFGGFLPANAVDVNRDSIGAYIDLEAEVTEKLTVGGAARAEKYSDFGSNLSGKLSARYALNDIFAVRGSVSTGFRAPSLQQQYFTATSTNFTAGVPFETGTFPASSNVAQALGASDLKAETSTNYALGFVAKKGPFELTIDGYQIEIQDRIALTENLGGRADITALLAPYNVTQARFFTNGLDTTTTGIDLVAAYRLSTESYGRYDFTFSATSANTTIDKLPTNGTLTALTPPPVLLNRIRQLIITNSTPENRASFGVDWTGGPWGITARANYYGDAYEPAATPADDITTGNKTILDLEGRYTFAEKTTVTLGVNNLLDTYPTATPARLNSTGTLGFTRFSPFGFNGRYVYARVSHNF</sequence>
<keyword evidence="11" id="KW-0732">Signal</keyword>
<keyword evidence="3 8" id="KW-1134">Transmembrane beta strand</keyword>
<evidence type="ECO:0000256" key="5">
    <source>
        <dbReference type="ARBA" id="ARBA00023077"/>
    </source>
</evidence>
<evidence type="ECO:0000256" key="4">
    <source>
        <dbReference type="ARBA" id="ARBA00022692"/>
    </source>
</evidence>
<evidence type="ECO:0000256" key="1">
    <source>
        <dbReference type="ARBA" id="ARBA00004571"/>
    </source>
</evidence>
<evidence type="ECO:0000256" key="2">
    <source>
        <dbReference type="ARBA" id="ARBA00022448"/>
    </source>
</evidence>
<keyword evidence="15" id="KW-1185">Reference proteome</keyword>
<evidence type="ECO:0000256" key="9">
    <source>
        <dbReference type="RuleBase" id="RU003357"/>
    </source>
</evidence>
<keyword evidence="2 8" id="KW-0813">Transport</keyword>
<organism evidence="14 15">
    <name type="scientific">Asticcacaulis machinosus</name>
    <dbReference type="NCBI Taxonomy" id="2984211"/>
    <lineage>
        <taxon>Bacteria</taxon>
        <taxon>Pseudomonadati</taxon>
        <taxon>Pseudomonadota</taxon>
        <taxon>Alphaproteobacteria</taxon>
        <taxon>Caulobacterales</taxon>
        <taxon>Caulobacteraceae</taxon>
        <taxon>Asticcacaulis</taxon>
    </lineage>
</organism>
<evidence type="ECO:0000256" key="7">
    <source>
        <dbReference type="ARBA" id="ARBA00023237"/>
    </source>
</evidence>
<dbReference type="InterPro" id="IPR037066">
    <property type="entry name" value="Plug_dom_sf"/>
</dbReference>
<dbReference type="Gene3D" id="2.40.170.20">
    <property type="entry name" value="TonB-dependent receptor, beta-barrel domain"/>
    <property type="match status" value="1"/>
</dbReference>
<dbReference type="PROSITE" id="PS52016">
    <property type="entry name" value="TONB_DEPENDENT_REC_3"/>
    <property type="match status" value="1"/>
</dbReference>
<dbReference type="Pfam" id="PF00593">
    <property type="entry name" value="TonB_dep_Rec_b-barrel"/>
    <property type="match status" value="1"/>
</dbReference>
<protein>
    <submittedName>
        <fullName evidence="14">TonB-dependent receptor</fullName>
    </submittedName>
</protein>
<comment type="caution">
    <text evidence="14">The sequence shown here is derived from an EMBL/GenBank/DDBJ whole genome shotgun (WGS) entry which is preliminary data.</text>
</comment>
<evidence type="ECO:0000256" key="10">
    <source>
        <dbReference type="SAM" id="MobiDB-lite"/>
    </source>
</evidence>
<comment type="similarity">
    <text evidence="8 9">Belongs to the TonB-dependent receptor family.</text>
</comment>
<keyword evidence="4 8" id="KW-0812">Transmembrane</keyword>
<evidence type="ECO:0000256" key="6">
    <source>
        <dbReference type="ARBA" id="ARBA00023136"/>
    </source>
</evidence>
<evidence type="ECO:0000256" key="3">
    <source>
        <dbReference type="ARBA" id="ARBA00022452"/>
    </source>
</evidence>
<dbReference type="InterPro" id="IPR039426">
    <property type="entry name" value="TonB-dep_rcpt-like"/>
</dbReference>
<keyword evidence="14" id="KW-0675">Receptor</keyword>
<comment type="subcellular location">
    <subcellularLocation>
        <location evidence="1 8">Cell outer membrane</location>
        <topology evidence="1 8">Multi-pass membrane protein</topology>
    </subcellularLocation>
</comment>
<dbReference type="RefSeq" id="WP_272742927.1">
    <property type="nucleotide sequence ID" value="NZ_JAQQKV010000001.1"/>
</dbReference>
<dbReference type="SUPFAM" id="SSF56935">
    <property type="entry name" value="Porins"/>
    <property type="match status" value="1"/>
</dbReference>
<evidence type="ECO:0000259" key="13">
    <source>
        <dbReference type="Pfam" id="PF07715"/>
    </source>
</evidence>
<dbReference type="InterPro" id="IPR036942">
    <property type="entry name" value="Beta-barrel_TonB_sf"/>
</dbReference>
<feature type="signal peptide" evidence="11">
    <location>
        <begin position="1"/>
        <end position="28"/>
    </location>
</feature>
<evidence type="ECO:0000259" key="12">
    <source>
        <dbReference type="Pfam" id="PF00593"/>
    </source>
</evidence>
<dbReference type="CDD" id="cd01347">
    <property type="entry name" value="ligand_gated_channel"/>
    <property type="match status" value="1"/>
</dbReference>
<dbReference type="PANTHER" id="PTHR47234:SF3">
    <property type="entry name" value="SECRETIN_TONB SHORT N-TERMINAL DOMAIN-CONTAINING PROTEIN"/>
    <property type="match status" value="1"/>
</dbReference>
<accession>A0ABT5HEC1</accession>
<dbReference type="Gene3D" id="2.170.130.10">
    <property type="entry name" value="TonB-dependent receptor, plug domain"/>
    <property type="match status" value="1"/>
</dbReference>
<evidence type="ECO:0000256" key="11">
    <source>
        <dbReference type="SAM" id="SignalP"/>
    </source>
</evidence>
<dbReference type="Pfam" id="PF07715">
    <property type="entry name" value="Plug"/>
    <property type="match status" value="1"/>
</dbReference>
<feature type="domain" description="TonB-dependent receptor-like beta-barrel" evidence="12">
    <location>
        <begin position="318"/>
        <end position="766"/>
    </location>
</feature>
<proteinExistence type="inferred from homology"/>
<evidence type="ECO:0000313" key="15">
    <source>
        <dbReference type="Proteomes" id="UP001218579"/>
    </source>
</evidence>
<dbReference type="InterPro" id="IPR000531">
    <property type="entry name" value="Beta-barrel_TonB"/>
</dbReference>
<dbReference type="EMBL" id="JAQQKV010000001">
    <property type="protein sequence ID" value="MDC7674599.1"/>
    <property type="molecule type" value="Genomic_DNA"/>
</dbReference>
<gene>
    <name evidence="14" type="ORF">PQU98_00490</name>
</gene>
<keyword evidence="5 9" id="KW-0798">TonB box</keyword>
<keyword evidence="6 8" id="KW-0472">Membrane</keyword>
<feature type="chain" id="PRO_5045489395" evidence="11">
    <location>
        <begin position="29"/>
        <end position="807"/>
    </location>
</feature>
<evidence type="ECO:0000313" key="14">
    <source>
        <dbReference type="EMBL" id="MDC7674599.1"/>
    </source>
</evidence>
<reference evidence="14 15" key="1">
    <citation type="submission" date="2023-01" db="EMBL/GenBank/DDBJ databases">
        <title>Novel species of the genus Asticcacaulis isolated from rivers.</title>
        <authorList>
            <person name="Lu H."/>
        </authorList>
    </citation>
    <scope>NUCLEOTIDE SEQUENCE [LARGE SCALE GENOMIC DNA]</scope>
    <source>
        <strain evidence="14 15">LKC15W</strain>
    </source>
</reference>
<name>A0ABT5HEC1_9CAUL</name>
<dbReference type="Proteomes" id="UP001218579">
    <property type="component" value="Unassembled WGS sequence"/>
</dbReference>
<dbReference type="PANTHER" id="PTHR47234">
    <property type="match status" value="1"/>
</dbReference>